<feature type="transmembrane region" description="Helical" evidence="7">
    <location>
        <begin position="209"/>
        <end position="234"/>
    </location>
</feature>
<feature type="transmembrane region" description="Helical" evidence="7">
    <location>
        <begin position="283"/>
        <end position="302"/>
    </location>
</feature>
<keyword evidence="9" id="KW-1185">Reference proteome</keyword>
<dbReference type="AlphaFoldDB" id="A0AAV1DWD0"/>
<comment type="subcellular location">
    <subcellularLocation>
        <location evidence="1 7">Membrane</location>
        <topology evidence="1 7">Multi-pass membrane protein</topology>
    </subcellularLocation>
</comment>
<feature type="transmembrane region" description="Helical" evidence="7">
    <location>
        <begin position="314"/>
        <end position="331"/>
    </location>
</feature>
<accession>A0AAV1DWD0</accession>
<name>A0AAV1DWD0_OLDCO</name>
<evidence type="ECO:0000256" key="6">
    <source>
        <dbReference type="ARBA" id="ARBA00023136"/>
    </source>
</evidence>
<evidence type="ECO:0000256" key="2">
    <source>
        <dbReference type="ARBA" id="ARBA00006213"/>
    </source>
</evidence>
<feature type="transmembrane region" description="Helical" evidence="7">
    <location>
        <begin position="143"/>
        <end position="163"/>
    </location>
</feature>
<feature type="transmembrane region" description="Helical" evidence="7">
    <location>
        <begin position="254"/>
        <end position="278"/>
    </location>
</feature>
<sequence length="352" mass="38452">MGDRVGSPAKKIFLVLSCISVVIGACGGPLITRLYFLHGGGRVWLIGWLHTGGWPVIFIPLIAAYFHRRSTTQPGSDTKLVLIKLPTLLAAMCVGVIIGVSNYFYCFGIGHLPVSTSSLILASQLIFTSFAAFIIVKQKFDVYTVNAVVLLSIGSAVLAMHAGGNDRPKGESNRMYILGFIFTFVSAAVSGAIFPLIELTYMKAKQAITYALVMEIQIAFCISASLVNIIGMIVNHDFQAISHEARKYQLGETNYYVVLVCIAIVWQFFTLGITGIIFCSSSLVSGIIITFLLPVTEVLAVICYHEKFQAEKAVALVLSLWGFASHIYGEFKRNKKKKKQMDDTDISADALP</sequence>
<dbReference type="GO" id="GO:0005345">
    <property type="term" value="F:purine nucleobase transmembrane transporter activity"/>
    <property type="evidence" value="ECO:0007669"/>
    <property type="project" value="UniProtKB-UniRule"/>
</dbReference>
<dbReference type="GO" id="GO:0015211">
    <property type="term" value="F:purine nucleoside transmembrane transporter activity"/>
    <property type="evidence" value="ECO:0007669"/>
    <property type="project" value="UniProtKB-UniRule"/>
</dbReference>
<keyword evidence="4 7" id="KW-0812">Transmembrane</keyword>
<dbReference type="SUPFAM" id="SSF103481">
    <property type="entry name" value="Multidrug resistance efflux transporter EmrE"/>
    <property type="match status" value="1"/>
</dbReference>
<comment type="similarity">
    <text evidence="2 7">Belongs to the purine permeases (TC 2.A.7.14) family.</text>
</comment>
<evidence type="ECO:0000256" key="5">
    <source>
        <dbReference type="ARBA" id="ARBA00022989"/>
    </source>
</evidence>
<feature type="transmembrane region" description="Helical" evidence="7">
    <location>
        <begin position="175"/>
        <end position="197"/>
    </location>
</feature>
<evidence type="ECO:0000313" key="9">
    <source>
        <dbReference type="Proteomes" id="UP001161247"/>
    </source>
</evidence>
<dbReference type="PANTHER" id="PTHR31376:SF1">
    <property type="entry name" value="PURINE PERMEASE 2"/>
    <property type="match status" value="1"/>
</dbReference>
<dbReference type="PROSITE" id="PS51257">
    <property type="entry name" value="PROKAR_LIPOPROTEIN"/>
    <property type="match status" value="1"/>
</dbReference>
<keyword evidence="5 7" id="KW-1133">Transmembrane helix</keyword>
<feature type="transmembrane region" description="Helical" evidence="7">
    <location>
        <begin position="43"/>
        <end position="66"/>
    </location>
</feature>
<dbReference type="PANTHER" id="PTHR31376">
    <property type="entry name" value="OS09G0467300 PROTEIN-RELATED"/>
    <property type="match status" value="1"/>
</dbReference>
<evidence type="ECO:0000256" key="1">
    <source>
        <dbReference type="ARBA" id="ARBA00004141"/>
    </source>
</evidence>
<dbReference type="GO" id="GO:0016020">
    <property type="term" value="C:membrane"/>
    <property type="evidence" value="ECO:0007669"/>
    <property type="project" value="UniProtKB-SubCell"/>
</dbReference>
<keyword evidence="6 7" id="KW-0472">Membrane</keyword>
<dbReference type="Proteomes" id="UP001161247">
    <property type="component" value="Chromosome 7"/>
</dbReference>
<evidence type="ECO:0000256" key="7">
    <source>
        <dbReference type="RuleBase" id="RU368015"/>
    </source>
</evidence>
<evidence type="ECO:0000256" key="3">
    <source>
        <dbReference type="ARBA" id="ARBA00022448"/>
    </source>
</evidence>
<dbReference type="EMBL" id="OX459124">
    <property type="protein sequence ID" value="CAI9112145.1"/>
    <property type="molecule type" value="Genomic_DNA"/>
</dbReference>
<organism evidence="8 9">
    <name type="scientific">Oldenlandia corymbosa var. corymbosa</name>
    <dbReference type="NCBI Taxonomy" id="529605"/>
    <lineage>
        <taxon>Eukaryota</taxon>
        <taxon>Viridiplantae</taxon>
        <taxon>Streptophyta</taxon>
        <taxon>Embryophyta</taxon>
        <taxon>Tracheophyta</taxon>
        <taxon>Spermatophyta</taxon>
        <taxon>Magnoliopsida</taxon>
        <taxon>eudicotyledons</taxon>
        <taxon>Gunneridae</taxon>
        <taxon>Pentapetalae</taxon>
        <taxon>asterids</taxon>
        <taxon>lamiids</taxon>
        <taxon>Gentianales</taxon>
        <taxon>Rubiaceae</taxon>
        <taxon>Rubioideae</taxon>
        <taxon>Spermacoceae</taxon>
        <taxon>Hedyotis-Oldenlandia complex</taxon>
        <taxon>Oldenlandia</taxon>
    </lineage>
</organism>
<feature type="transmembrane region" description="Helical" evidence="7">
    <location>
        <begin position="12"/>
        <end position="31"/>
    </location>
</feature>
<proteinExistence type="inferred from homology"/>
<evidence type="ECO:0000256" key="4">
    <source>
        <dbReference type="ARBA" id="ARBA00022692"/>
    </source>
</evidence>
<gene>
    <name evidence="8" type="ORF">OLC1_LOCUS19393</name>
</gene>
<feature type="transmembrane region" description="Helical" evidence="7">
    <location>
        <begin position="117"/>
        <end position="136"/>
    </location>
</feature>
<dbReference type="InterPro" id="IPR037185">
    <property type="entry name" value="EmrE-like"/>
</dbReference>
<evidence type="ECO:0000313" key="8">
    <source>
        <dbReference type="EMBL" id="CAI9112145.1"/>
    </source>
</evidence>
<dbReference type="Pfam" id="PF16913">
    <property type="entry name" value="PUNUT"/>
    <property type="match status" value="1"/>
</dbReference>
<dbReference type="InterPro" id="IPR030182">
    <property type="entry name" value="PUP_plant"/>
</dbReference>
<protein>
    <recommendedName>
        <fullName evidence="7">Probable purine permease</fullName>
    </recommendedName>
</protein>
<keyword evidence="3 7" id="KW-0813">Transport</keyword>
<reference evidence="8" key="1">
    <citation type="submission" date="2023-03" db="EMBL/GenBank/DDBJ databases">
        <authorList>
            <person name="Julca I."/>
        </authorList>
    </citation>
    <scope>NUCLEOTIDE SEQUENCE</scope>
</reference>
<feature type="transmembrane region" description="Helical" evidence="7">
    <location>
        <begin position="87"/>
        <end position="105"/>
    </location>
</feature>